<evidence type="ECO:0000313" key="3">
    <source>
        <dbReference type="EMBL" id="GAA1542788.1"/>
    </source>
</evidence>
<evidence type="ECO:0000259" key="2">
    <source>
        <dbReference type="Pfam" id="PF08245"/>
    </source>
</evidence>
<evidence type="ECO:0000313" key="4">
    <source>
        <dbReference type="Proteomes" id="UP001501288"/>
    </source>
</evidence>
<name>A0ABN2BM23_9MICO</name>
<comment type="caution">
    <text evidence="3">The sequence shown here is derived from an EMBL/GenBank/DDBJ whole genome shotgun (WGS) entry which is preliminary data.</text>
</comment>
<dbReference type="InterPro" id="IPR036565">
    <property type="entry name" value="Mur-like_cat_sf"/>
</dbReference>
<proteinExistence type="predicted"/>
<feature type="domain" description="Mur ligase central" evidence="2">
    <location>
        <begin position="183"/>
        <end position="392"/>
    </location>
</feature>
<dbReference type="SUPFAM" id="SSF53244">
    <property type="entry name" value="MurD-like peptide ligases, peptide-binding domain"/>
    <property type="match status" value="1"/>
</dbReference>
<evidence type="ECO:0008006" key="5">
    <source>
        <dbReference type="Google" id="ProtNLM"/>
    </source>
</evidence>
<accession>A0ABN2BM23</accession>
<gene>
    <name evidence="3" type="ORF">GCM10009762_15320</name>
</gene>
<dbReference type="Gene3D" id="3.90.190.20">
    <property type="entry name" value="Mur ligase, C-terminal domain"/>
    <property type="match status" value="1"/>
</dbReference>
<dbReference type="PANTHER" id="PTHR23135">
    <property type="entry name" value="MUR LIGASE FAMILY MEMBER"/>
    <property type="match status" value="1"/>
</dbReference>
<keyword evidence="4" id="KW-1185">Reference proteome</keyword>
<dbReference type="SUPFAM" id="SSF53623">
    <property type="entry name" value="MurD-like peptide ligases, catalytic domain"/>
    <property type="match status" value="1"/>
</dbReference>
<dbReference type="InterPro" id="IPR004101">
    <property type="entry name" value="Mur_ligase_C"/>
</dbReference>
<dbReference type="Pfam" id="PF02875">
    <property type="entry name" value="Mur_ligase_C"/>
    <property type="match status" value="1"/>
</dbReference>
<sequence length="643" mass="67656">MQVKRTRSRVNLMTADGTQAAGVRLLGNRVLEGPNLYFPRPAIKTTIDVSGWLSSEPEQLSEAFALLRARRPRLGDEGSAVRDRAVMRLVEVVTRRVAAASGTGQLGVRVRHGEEPSEYVVAFPWKHLERGRALGRAVAAALTDLLDPVSSSDAVRRAADAVLASEPGPAGTMSKPKVPVISITGTNGKTTTTRLVSHISMMAGRKTAWSSTDGVLVMGEHVERGDYSGPSGARTVLATPGLEVAVLETARGGLLNRGMGVPYNDVSVVTNVSPDHLGTGGIYTVDQLAEVKAIITKVTRPSGWCVLNGDDPRVWAMRVGTPAQIITFTLDPEAPCIREARAAHGKAFTVIDNDIVCIDDSGVDSLVSLDDVPMTMAGLSAHNIANALAGAAGALALGLPRSAVVEGLRTFAPDANLNPGRMNVYTVPKPSSPDESITVIIDMAHNEGGLEALLAVGRGLVAPGGRLLLGLGTGGDRSDEILANLGELAGRGADLVHVVHKEHYLRGRSMENLESHFRDGLARVGVSPEVSHRTELDGVQGLLDAAHGGDVVAVMTHSHQAEIHSWLTETGASMDDARTIARKARTARGVPNEEIESTGLPDDVQGHIGDAVASLRRVTASGHAPAALVDALDLLTSLPHRES</sequence>
<dbReference type="EMBL" id="BAAANV010000035">
    <property type="protein sequence ID" value="GAA1542788.1"/>
    <property type="molecule type" value="Genomic_DNA"/>
</dbReference>
<dbReference type="Gene3D" id="3.40.1190.10">
    <property type="entry name" value="Mur-like, catalytic domain"/>
    <property type="match status" value="1"/>
</dbReference>
<organism evidence="3 4">
    <name type="scientific">Dermacoccus barathri</name>
    <dbReference type="NCBI Taxonomy" id="322601"/>
    <lineage>
        <taxon>Bacteria</taxon>
        <taxon>Bacillati</taxon>
        <taxon>Actinomycetota</taxon>
        <taxon>Actinomycetes</taxon>
        <taxon>Micrococcales</taxon>
        <taxon>Dermacoccaceae</taxon>
        <taxon>Dermacoccus</taxon>
    </lineage>
</organism>
<evidence type="ECO:0000259" key="1">
    <source>
        <dbReference type="Pfam" id="PF02875"/>
    </source>
</evidence>
<dbReference type="InterPro" id="IPR013221">
    <property type="entry name" value="Mur_ligase_cen"/>
</dbReference>
<dbReference type="InterPro" id="IPR036615">
    <property type="entry name" value="Mur_ligase_C_dom_sf"/>
</dbReference>
<feature type="domain" description="Mur ligase C-terminal" evidence="1">
    <location>
        <begin position="435"/>
        <end position="555"/>
    </location>
</feature>
<dbReference type="PANTHER" id="PTHR23135:SF18">
    <property type="entry name" value="CYANOPHYCIN SYNTHETASE"/>
    <property type="match status" value="1"/>
</dbReference>
<protein>
    <recommendedName>
        <fullName evidence="5">Mur ligase</fullName>
    </recommendedName>
</protein>
<dbReference type="Pfam" id="PF08245">
    <property type="entry name" value="Mur_ligase_M"/>
    <property type="match status" value="1"/>
</dbReference>
<dbReference type="Proteomes" id="UP001501288">
    <property type="component" value="Unassembled WGS sequence"/>
</dbReference>
<reference evidence="3 4" key="1">
    <citation type="journal article" date="2019" name="Int. J. Syst. Evol. Microbiol.">
        <title>The Global Catalogue of Microorganisms (GCM) 10K type strain sequencing project: providing services to taxonomists for standard genome sequencing and annotation.</title>
        <authorList>
            <consortium name="The Broad Institute Genomics Platform"/>
            <consortium name="The Broad Institute Genome Sequencing Center for Infectious Disease"/>
            <person name="Wu L."/>
            <person name="Ma J."/>
        </authorList>
    </citation>
    <scope>NUCLEOTIDE SEQUENCE [LARGE SCALE GENOMIC DNA]</scope>
    <source>
        <strain evidence="3 4">JCM 14588</strain>
    </source>
</reference>